<protein>
    <submittedName>
        <fullName evidence="2">Uncharacterized protein</fullName>
    </submittedName>
</protein>
<evidence type="ECO:0000313" key="3">
    <source>
        <dbReference type="Proteomes" id="UP000027135"/>
    </source>
</evidence>
<dbReference type="STRING" id="136037.A0A067QUP1"/>
<organism evidence="2 3">
    <name type="scientific">Zootermopsis nevadensis</name>
    <name type="common">Dampwood termite</name>
    <dbReference type="NCBI Taxonomy" id="136037"/>
    <lineage>
        <taxon>Eukaryota</taxon>
        <taxon>Metazoa</taxon>
        <taxon>Ecdysozoa</taxon>
        <taxon>Arthropoda</taxon>
        <taxon>Hexapoda</taxon>
        <taxon>Insecta</taxon>
        <taxon>Pterygota</taxon>
        <taxon>Neoptera</taxon>
        <taxon>Polyneoptera</taxon>
        <taxon>Dictyoptera</taxon>
        <taxon>Blattodea</taxon>
        <taxon>Blattoidea</taxon>
        <taxon>Termitoidae</taxon>
        <taxon>Termopsidae</taxon>
        <taxon>Zootermopsis</taxon>
    </lineage>
</organism>
<feature type="region of interest" description="Disordered" evidence="1">
    <location>
        <begin position="1"/>
        <end position="40"/>
    </location>
</feature>
<accession>A0A067QUP1</accession>
<keyword evidence="3" id="KW-1185">Reference proteome</keyword>
<reference evidence="2 3" key="1">
    <citation type="journal article" date="2014" name="Nat. Commun.">
        <title>Molecular traces of alternative social organization in a termite genome.</title>
        <authorList>
            <person name="Terrapon N."/>
            <person name="Li C."/>
            <person name="Robertson H.M."/>
            <person name="Ji L."/>
            <person name="Meng X."/>
            <person name="Booth W."/>
            <person name="Chen Z."/>
            <person name="Childers C.P."/>
            <person name="Glastad K.M."/>
            <person name="Gokhale K."/>
            <person name="Gowin J."/>
            <person name="Gronenberg W."/>
            <person name="Hermansen R.A."/>
            <person name="Hu H."/>
            <person name="Hunt B.G."/>
            <person name="Huylmans A.K."/>
            <person name="Khalil S.M."/>
            <person name="Mitchell R.D."/>
            <person name="Munoz-Torres M.C."/>
            <person name="Mustard J.A."/>
            <person name="Pan H."/>
            <person name="Reese J.T."/>
            <person name="Scharf M.E."/>
            <person name="Sun F."/>
            <person name="Vogel H."/>
            <person name="Xiao J."/>
            <person name="Yang W."/>
            <person name="Yang Z."/>
            <person name="Yang Z."/>
            <person name="Zhou J."/>
            <person name="Zhu J."/>
            <person name="Brent C.S."/>
            <person name="Elsik C.G."/>
            <person name="Goodisman M.A."/>
            <person name="Liberles D.A."/>
            <person name="Roe R.M."/>
            <person name="Vargo E.L."/>
            <person name="Vilcinskas A."/>
            <person name="Wang J."/>
            <person name="Bornberg-Bauer E."/>
            <person name="Korb J."/>
            <person name="Zhang G."/>
            <person name="Liebig J."/>
        </authorList>
    </citation>
    <scope>NUCLEOTIDE SEQUENCE [LARGE SCALE GENOMIC DNA]</scope>
    <source>
        <tissue evidence="2">Whole organism</tissue>
    </source>
</reference>
<proteinExistence type="predicted"/>
<dbReference type="InParanoid" id="A0A067QUP1"/>
<dbReference type="EMBL" id="KK852914">
    <property type="protein sequence ID" value="KDR13892.1"/>
    <property type="molecule type" value="Genomic_DNA"/>
</dbReference>
<evidence type="ECO:0000256" key="1">
    <source>
        <dbReference type="SAM" id="MobiDB-lite"/>
    </source>
</evidence>
<evidence type="ECO:0000313" key="2">
    <source>
        <dbReference type="EMBL" id="KDR13892.1"/>
    </source>
</evidence>
<dbReference type="AlphaFoldDB" id="A0A067QUP1"/>
<gene>
    <name evidence="2" type="ORF">L798_12306</name>
</gene>
<dbReference type="Proteomes" id="UP000027135">
    <property type="component" value="Unassembled WGS sequence"/>
</dbReference>
<name>A0A067QUP1_ZOONE</name>
<sequence>MFENGNYRRRRRMRRQYRSTSYTKPLYGDTPGFRGPARQLPLGTRNLFRAPSAYPPPYTPYDPSAAWSLQSPYPPCQTRGAPNPTTHTQSFNPYSQFQSQLQPVQSMQISATMNGYNQTLTTAGLGVGTATAPGFGSGFSPCSRHHDPATAAAVVAADAMRYSYWPEVVVSDGTGAATSAGGTFTGVDFSITSSSRPKCFM</sequence>
<feature type="compositionally biased region" description="Basic residues" evidence="1">
    <location>
        <begin position="7"/>
        <end position="17"/>
    </location>
</feature>
<dbReference type="OMA" id="QISATMN"/>